<dbReference type="Pfam" id="PF00672">
    <property type="entry name" value="HAMP"/>
    <property type="match status" value="1"/>
</dbReference>
<sequence>MKLTIRQKLFGGFGAMIVLIIILNSLTNIGTSNLRDRADDLKDRDIPSVVMLEQVNDRLKTIDQLTMRNILETNDADMEGSRAAAEKAIDELNAAIETYTVTLTSDEEQESADMFRQAAAGYEQAVTQILLLSQENKDEEAAALQKQTQDVVNQMTDALRVSMDQKIQTMNDSAFAQREETGRILVISIGALVTAVLLSVLMSFLIARSITRPLEQLTRQVGYMANGELDKMDELPTGLKGELQHLSSALRQMGENQRGVLLEVGRTSGALATAAEEFKSVAQESADGAEHSASSMQRMAESSEMQLRTSRSGGELMGSMLDKIVVIRDRVGETSEAAERASTQSEQGVEIVGEAVKQMQSTSRGMEEMTQAVEALNRRSAEIGSIVQLITGIAKQTNLLALNASIEAARAGEQGRGFAVVASEVGKLAEQSSASAAQIIGMIDMVQADTLRLSGAIGEASDRVAAGSEAIQATGDLFGHIRETVSRVGLQSEQAVQASGEMVQVVETVASAIMEGGSRMERTSEEIQNVSAVSEEQAAAMQEMSAGAVSLSEMAEELQRLSAKFKL</sequence>
<dbReference type="Gene3D" id="1.10.287.950">
    <property type="entry name" value="Methyl-accepting chemotaxis protein"/>
    <property type="match status" value="1"/>
</dbReference>
<dbReference type="Proteomes" id="UP000605427">
    <property type="component" value="Unassembled WGS sequence"/>
</dbReference>
<feature type="domain" description="HAMP" evidence="9">
    <location>
        <begin position="208"/>
        <end position="262"/>
    </location>
</feature>
<dbReference type="PROSITE" id="PS50885">
    <property type="entry name" value="HAMP"/>
    <property type="match status" value="1"/>
</dbReference>
<comment type="subcellular location">
    <subcellularLocation>
        <location evidence="1">Cell membrane</location>
    </subcellularLocation>
</comment>
<dbReference type="CDD" id="cd06225">
    <property type="entry name" value="HAMP"/>
    <property type="match status" value="1"/>
</dbReference>
<name>A0ABQ1ZUW3_9BACL</name>
<evidence type="ECO:0000256" key="3">
    <source>
        <dbReference type="ARBA" id="ARBA00023136"/>
    </source>
</evidence>
<keyword evidence="4 6" id="KW-0807">Transducer</keyword>
<protein>
    <submittedName>
        <fullName evidence="10">Methyl-accepting chemotaxis protein</fullName>
    </submittedName>
</protein>
<keyword evidence="7" id="KW-1133">Transmembrane helix</keyword>
<dbReference type="PANTHER" id="PTHR32089:SF112">
    <property type="entry name" value="LYSOZYME-LIKE PROTEIN-RELATED"/>
    <property type="match status" value="1"/>
</dbReference>
<gene>
    <name evidence="10" type="ORF">GCM10007362_21080</name>
</gene>
<dbReference type="InterPro" id="IPR003660">
    <property type="entry name" value="HAMP_dom"/>
</dbReference>
<evidence type="ECO:0000256" key="1">
    <source>
        <dbReference type="ARBA" id="ARBA00004236"/>
    </source>
</evidence>
<keyword evidence="3 7" id="KW-0472">Membrane</keyword>
<proteinExistence type="inferred from homology"/>
<keyword evidence="7" id="KW-0812">Transmembrane</keyword>
<evidence type="ECO:0000256" key="2">
    <source>
        <dbReference type="ARBA" id="ARBA00022475"/>
    </source>
</evidence>
<dbReference type="Pfam" id="PF00015">
    <property type="entry name" value="MCPsignal"/>
    <property type="match status" value="1"/>
</dbReference>
<dbReference type="InterPro" id="IPR024478">
    <property type="entry name" value="HlyB_4HB_MCP"/>
</dbReference>
<evidence type="ECO:0000313" key="10">
    <source>
        <dbReference type="EMBL" id="GGH77394.1"/>
    </source>
</evidence>
<evidence type="ECO:0000313" key="11">
    <source>
        <dbReference type="Proteomes" id="UP000605427"/>
    </source>
</evidence>
<dbReference type="InterPro" id="IPR004089">
    <property type="entry name" value="MCPsignal_dom"/>
</dbReference>
<comment type="similarity">
    <text evidence="5">Belongs to the methyl-accepting chemotaxis (MCP) protein family.</text>
</comment>
<evidence type="ECO:0000256" key="7">
    <source>
        <dbReference type="SAM" id="Phobius"/>
    </source>
</evidence>
<dbReference type="PROSITE" id="PS50111">
    <property type="entry name" value="CHEMOTAXIS_TRANSDUC_2"/>
    <property type="match status" value="1"/>
</dbReference>
<evidence type="ECO:0000259" key="8">
    <source>
        <dbReference type="PROSITE" id="PS50111"/>
    </source>
</evidence>
<evidence type="ECO:0000256" key="4">
    <source>
        <dbReference type="ARBA" id="ARBA00023224"/>
    </source>
</evidence>
<dbReference type="RefSeq" id="WP_172243274.1">
    <property type="nucleotide sequence ID" value="NZ_BMDD01000002.1"/>
</dbReference>
<accession>A0ABQ1ZUW3</accession>
<evidence type="ECO:0000256" key="6">
    <source>
        <dbReference type="PROSITE-ProRule" id="PRU00284"/>
    </source>
</evidence>
<keyword evidence="11" id="KW-1185">Reference proteome</keyword>
<evidence type="ECO:0000256" key="5">
    <source>
        <dbReference type="ARBA" id="ARBA00029447"/>
    </source>
</evidence>
<dbReference type="SUPFAM" id="SSF58104">
    <property type="entry name" value="Methyl-accepting chemotaxis protein (MCP) signaling domain"/>
    <property type="match status" value="1"/>
</dbReference>
<dbReference type="Gene3D" id="6.10.340.10">
    <property type="match status" value="1"/>
</dbReference>
<dbReference type="SMART" id="SM00283">
    <property type="entry name" value="MA"/>
    <property type="match status" value="1"/>
</dbReference>
<dbReference type="Pfam" id="PF12729">
    <property type="entry name" value="4HB_MCP_1"/>
    <property type="match status" value="1"/>
</dbReference>
<organism evidence="10 11">
    <name type="scientific">Saccharibacillus endophyticus</name>
    <dbReference type="NCBI Taxonomy" id="2060666"/>
    <lineage>
        <taxon>Bacteria</taxon>
        <taxon>Bacillati</taxon>
        <taxon>Bacillota</taxon>
        <taxon>Bacilli</taxon>
        <taxon>Bacillales</taxon>
        <taxon>Paenibacillaceae</taxon>
        <taxon>Saccharibacillus</taxon>
    </lineage>
</organism>
<keyword evidence="2" id="KW-1003">Cell membrane</keyword>
<dbReference type="PANTHER" id="PTHR32089">
    <property type="entry name" value="METHYL-ACCEPTING CHEMOTAXIS PROTEIN MCPB"/>
    <property type="match status" value="1"/>
</dbReference>
<dbReference type="EMBL" id="BMDD01000002">
    <property type="protein sequence ID" value="GGH77394.1"/>
    <property type="molecule type" value="Genomic_DNA"/>
</dbReference>
<feature type="transmembrane region" description="Helical" evidence="7">
    <location>
        <begin position="9"/>
        <end position="27"/>
    </location>
</feature>
<feature type="domain" description="Methyl-accepting transducer" evidence="8">
    <location>
        <begin position="281"/>
        <end position="552"/>
    </location>
</feature>
<evidence type="ECO:0000259" key="9">
    <source>
        <dbReference type="PROSITE" id="PS50885"/>
    </source>
</evidence>
<feature type="transmembrane region" description="Helical" evidence="7">
    <location>
        <begin position="184"/>
        <end position="207"/>
    </location>
</feature>
<reference evidence="11" key="1">
    <citation type="journal article" date="2019" name="Int. J. Syst. Evol. Microbiol.">
        <title>The Global Catalogue of Microorganisms (GCM) 10K type strain sequencing project: providing services to taxonomists for standard genome sequencing and annotation.</title>
        <authorList>
            <consortium name="The Broad Institute Genomics Platform"/>
            <consortium name="The Broad Institute Genome Sequencing Center for Infectious Disease"/>
            <person name="Wu L."/>
            <person name="Ma J."/>
        </authorList>
    </citation>
    <scope>NUCLEOTIDE SEQUENCE [LARGE SCALE GENOMIC DNA]</scope>
    <source>
        <strain evidence="11">CCM 8702</strain>
    </source>
</reference>
<comment type="caution">
    <text evidence="10">The sequence shown here is derived from an EMBL/GenBank/DDBJ whole genome shotgun (WGS) entry which is preliminary data.</text>
</comment>